<keyword evidence="4" id="KW-1185">Reference proteome</keyword>
<protein>
    <submittedName>
        <fullName evidence="3">Uncharacterized protein</fullName>
    </submittedName>
</protein>
<dbReference type="AlphaFoldDB" id="I5AXJ8"/>
<evidence type="ECO:0000313" key="3">
    <source>
        <dbReference type="EMBL" id="EIM58521.1"/>
    </source>
</evidence>
<evidence type="ECO:0000259" key="1">
    <source>
        <dbReference type="Pfam" id="PF13280"/>
    </source>
</evidence>
<dbReference type="HOGENOM" id="CLU_053686_0_0_9"/>
<evidence type="ECO:0000259" key="2">
    <source>
        <dbReference type="Pfam" id="PF25583"/>
    </source>
</evidence>
<dbReference type="Proteomes" id="UP000005753">
    <property type="component" value="Chromosome"/>
</dbReference>
<accession>I5AXJ8</accession>
<evidence type="ECO:0000313" key="4">
    <source>
        <dbReference type="Proteomes" id="UP000005753"/>
    </source>
</evidence>
<dbReference type="EMBL" id="CM001487">
    <property type="protein sequence ID" value="EIM58521.1"/>
    <property type="molecule type" value="Genomic_DNA"/>
</dbReference>
<feature type="domain" description="WCX" evidence="2">
    <location>
        <begin position="249"/>
        <end position="325"/>
    </location>
</feature>
<dbReference type="PANTHER" id="PTHR34580">
    <property type="match status" value="1"/>
</dbReference>
<reference evidence="3 4" key="2">
    <citation type="submission" date="2012-02" db="EMBL/GenBank/DDBJ databases">
        <title>Improved High-Quality Draft sequence of Eubacterium cellulosolvens 6.</title>
        <authorList>
            <consortium name="US DOE Joint Genome Institute"/>
            <person name="Lucas S."/>
            <person name="Han J."/>
            <person name="Lapidus A."/>
            <person name="Cheng J.-F."/>
            <person name="Goodwin L."/>
            <person name="Pitluck S."/>
            <person name="Peters L."/>
            <person name="Mikhailova N."/>
            <person name="Gu W."/>
            <person name="Detter J.C."/>
            <person name="Han C."/>
            <person name="Tapia R."/>
            <person name="Land M."/>
            <person name="Hauser L."/>
            <person name="Kyrpides N."/>
            <person name="Ivanova N."/>
            <person name="Pagani I."/>
            <person name="Johnson E."/>
            <person name="Mukhopadhyay B."/>
            <person name="Anderson I."/>
            <person name="Woyke T."/>
        </authorList>
    </citation>
    <scope>NUCLEOTIDE SEQUENCE [LARGE SCALE GENOMIC DNA]</scope>
    <source>
        <strain evidence="3 4">6</strain>
    </source>
</reference>
<dbReference type="eggNOG" id="COG2378">
    <property type="taxonomic scope" value="Bacteria"/>
</dbReference>
<dbReference type="STRING" id="633697.EubceDRAFT1_2822"/>
<dbReference type="Pfam" id="PF13280">
    <property type="entry name" value="WYL"/>
    <property type="match status" value="1"/>
</dbReference>
<dbReference type="Pfam" id="PF25583">
    <property type="entry name" value="WCX"/>
    <property type="match status" value="1"/>
</dbReference>
<feature type="domain" description="WYL" evidence="1">
    <location>
        <begin position="143"/>
        <end position="217"/>
    </location>
</feature>
<dbReference type="InterPro" id="IPR057727">
    <property type="entry name" value="WCX_dom"/>
</dbReference>
<sequence>MAGGSLQRIKLLKIVELLKQESCKEAPLCTNDLIKKAAAMGISVDRRTLSKEVEFLNEQGYDIKCVIVGHQRGYYFENRDFSVPELKILIDAVQAANFITEEQTKQFVEKIATLGGSRRAEILRENVVCFNTTKHTNAEIYKNVAELEKALLRHKQASFYYFDRNEDGQKVYRKDKKRYVVEPMALVFSEDNYYLMAWSSKYEGKTNYRVDRMDTVAVEEEPVSEKAILETEDIATFRQQAFRMYGGETEDVVLEFNEKLIGVIHDKFGENTKMIRTAQGKCVASVRVQVSPTFWGWLFQFVGDMRIISPDPLIEEYKERAKKAAES</sequence>
<organism evidence="3 4">
    <name type="scientific">Eubacterium cellulosolvens (strain ATCC 43171 / JCM 9499 / 6)</name>
    <name type="common">Cillobacterium cellulosolvens</name>
    <dbReference type="NCBI Taxonomy" id="633697"/>
    <lineage>
        <taxon>Bacteria</taxon>
        <taxon>Bacillati</taxon>
        <taxon>Bacillota</taxon>
        <taxon>Clostridia</taxon>
        <taxon>Eubacteriales</taxon>
        <taxon>Eubacteriaceae</taxon>
        <taxon>Eubacterium</taxon>
    </lineage>
</organism>
<dbReference type="InterPro" id="IPR026881">
    <property type="entry name" value="WYL_dom"/>
</dbReference>
<dbReference type="PROSITE" id="PS52050">
    <property type="entry name" value="WYL"/>
    <property type="match status" value="1"/>
</dbReference>
<dbReference type="InterPro" id="IPR051534">
    <property type="entry name" value="CBASS_pafABC_assoc_protein"/>
</dbReference>
<dbReference type="OrthoDB" id="9772503at2"/>
<gene>
    <name evidence="3" type="ORF">EubceDRAFT1_2822</name>
</gene>
<name>I5AXJ8_EUBC6</name>
<dbReference type="PANTHER" id="PTHR34580:SF1">
    <property type="entry name" value="PROTEIN PAFC"/>
    <property type="match status" value="1"/>
</dbReference>
<reference evidence="3 4" key="1">
    <citation type="submission" date="2010-08" db="EMBL/GenBank/DDBJ databases">
        <authorList>
            <consortium name="US DOE Joint Genome Institute (JGI-PGF)"/>
            <person name="Lucas S."/>
            <person name="Copeland A."/>
            <person name="Lapidus A."/>
            <person name="Cheng J.-F."/>
            <person name="Bruce D."/>
            <person name="Goodwin L."/>
            <person name="Pitluck S."/>
            <person name="Land M.L."/>
            <person name="Hauser L."/>
            <person name="Chang Y.-J."/>
            <person name="Anderson I.J."/>
            <person name="Johnson E."/>
            <person name="Mulhopadhyay B."/>
            <person name="Kyrpides N."/>
            <person name="Woyke T.J."/>
        </authorList>
    </citation>
    <scope>NUCLEOTIDE SEQUENCE [LARGE SCALE GENOMIC DNA]</scope>
    <source>
        <strain evidence="3 4">6</strain>
    </source>
</reference>
<proteinExistence type="predicted"/>